<accession>A0ACC2W422</accession>
<reference evidence="1" key="1">
    <citation type="submission" date="2023-04" db="EMBL/GenBank/DDBJ databases">
        <title>Draft Genome sequencing of Naganishia species isolated from polar environments using Oxford Nanopore Technology.</title>
        <authorList>
            <person name="Leo P."/>
            <person name="Venkateswaran K."/>
        </authorList>
    </citation>
    <scope>NUCLEOTIDE SEQUENCE</scope>
    <source>
        <strain evidence="1">MNA-CCFEE 5423</strain>
    </source>
</reference>
<gene>
    <name evidence="1" type="ORF">QFC21_001518</name>
</gene>
<evidence type="ECO:0000313" key="2">
    <source>
        <dbReference type="Proteomes" id="UP001227268"/>
    </source>
</evidence>
<dbReference type="EMBL" id="JASBWT010000003">
    <property type="protein sequence ID" value="KAJ9106372.1"/>
    <property type="molecule type" value="Genomic_DNA"/>
</dbReference>
<comment type="caution">
    <text evidence="1">The sequence shown here is derived from an EMBL/GenBank/DDBJ whole genome shotgun (WGS) entry which is preliminary data.</text>
</comment>
<dbReference type="Proteomes" id="UP001227268">
    <property type="component" value="Unassembled WGS sequence"/>
</dbReference>
<evidence type="ECO:0000313" key="1">
    <source>
        <dbReference type="EMBL" id="KAJ9106372.1"/>
    </source>
</evidence>
<sequence>MHFSVSSAISLAILAVLGGSGAAVEARPAHITPGNHRLVARATTASSVKCTPSTTTKMMTQTFTKIVTVSPTVQPASSTSKASSSSVKPASSVTKASTTPSATVALASVVKKAGLAYNWEFNQNWSPWTSTAGTKVSWGYSWDAHPMLNFPTAQLNFVPMLHGNAADKIQWFTSQIPNFPSWGVTHLLSFNEPDMSGSAGGSDITPAQAAIDHQRVFNSTVGSKYKIGAPAVARGNKVWLQQWITACNGKCQYDFIPIHFYGKTPQELYDYVSEMHTAFGKPLWITEFAAMDFATGYSATATEAQAFQNAVLPFLESSTMVERYSWFGLFNNWNNGNALLNSDGSVNTLGKFYMTK</sequence>
<organism evidence="1 2">
    <name type="scientific">Naganishia friedmannii</name>
    <dbReference type="NCBI Taxonomy" id="89922"/>
    <lineage>
        <taxon>Eukaryota</taxon>
        <taxon>Fungi</taxon>
        <taxon>Dikarya</taxon>
        <taxon>Basidiomycota</taxon>
        <taxon>Agaricomycotina</taxon>
        <taxon>Tremellomycetes</taxon>
        <taxon>Filobasidiales</taxon>
        <taxon>Filobasidiaceae</taxon>
        <taxon>Naganishia</taxon>
    </lineage>
</organism>
<proteinExistence type="predicted"/>
<protein>
    <submittedName>
        <fullName evidence="1">Uncharacterized protein</fullName>
    </submittedName>
</protein>
<name>A0ACC2W422_9TREE</name>
<keyword evidence="2" id="KW-1185">Reference proteome</keyword>